<evidence type="ECO:0000313" key="2">
    <source>
        <dbReference type="EMBL" id="KAL1549661.1"/>
    </source>
</evidence>
<dbReference type="Proteomes" id="UP001567538">
    <property type="component" value="Unassembled WGS sequence"/>
</dbReference>
<dbReference type="AlphaFoldDB" id="A0ABD1GZQ5"/>
<keyword evidence="3" id="KW-1185">Reference proteome</keyword>
<dbReference type="EMBL" id="JBEAFC010000007">
    <property type="protein sequence ID" value="KAL1549661.1"/>
    <property type="molecule type" value="Genomic_DNA"/>
</dbReference>
<sequence length="78" mass="8824">MASWRVRAPLAGLTVSGAFGPFWTAANGSLRTVGQPLTRRFVERKEWLMGRWPLSRAHVGREPEEENEELEKYVGEPA</sequence>
<comment type="caution">
    <text evidence="2">The sequence shown here is derived from an EMBL/GenBank/DDBJ whole genome shotgun (WGS) entry which is preliminary data.</text>
</comment>
<reference evidence="2 3" key="1">
    <citation type="submission" date="2024-06" db="EMBL/GenBank/DDBJ databases">
        <title>A chromosome level genome sequence of Diviner's sage (Salvia divinorum).</title>
        <authorList>
            <person name="Ford S.A."/>
            <person name="Ro D.-K."/>
            <person name="Ness R.W."/>
            <person name="Phillips M.A."/>
        </authorList>
    </citation>
    <scope>NUCLEOTIDE SEQUENCE [LARGE SCALE GENOMIC DNA]</scope>
    <source>
        <strain evidence="2">SAF-2024a</strain>
        <tissue evidence="2">Leaf</tissue>
    </source>
</reference>
<evidence type="ECO:0000313" key="3">
    <source>
        <dbReference type="Proteomes" id="UP001567538"/>
    </source>
</evidence>
<protein>
    <submittedName>
        <fullName evidence="2">Uncharacterized protein</fullName>
    </submittedName>
</protein>
<evidence type="ECO:0000256" key="1">
    <source>
        <dbReference type="SAM" id="MobiDB-lite"/>
    </source>
</evidence>
<proteinExistence type="predicted"/>
<accession>A0ABD1GZQ5</accession>
<feature type="region of interest" description="Disordered" evidence="1">
    <location>
        <begin position="59"/>
        <end position="78"/>
    </location>
</feature>
<name>A0ABD1GZQ5_SALDI</name>
<gene>
    <name evidence="2" type="ORF">AAHA92_17736</name>
</gene>
<organism evidence="2 3">
    <name type="scientific">Salvia divinorum</name>
    <name type="common">Maria pastora</name>
    <name type="synonym">Diviner's sage</name>
    <dbReference type="NCBI Taxonomy" id="28513"/>
    <lineage>
        <taxon>Eukaryota</taxon>
        <taxon>Viridiplantae</taxon>
        <taxon>Streptophyta</taxon>
        <taxon>Embryophyta</taxon>
        <taxon>Tracheophyta</taxon>
        <taxon>Spermatophyta</taxon>
        <taxon>Magnoliopsida</taxon>
        <taxon>eudicotyledons</taxon>
        <taxon>Gunneridae</taxon>
        <taxon>Pentapetalae</taxon>
        <taxon>asterids</taxon>
        <taxon>lamiids</taxon>
        <taxon>Lamiales</taxon>
        <taxon>Lamiaceae</taxon>
        <taxon>Nepetoideae</taxon>
        <taxon>Mentheae</taxon>
        <taxon>Salviinae</taxon>
        <taxon>Salvia</taxon>
        <taxon>Salvia subgen. Calosphace</taxon>
    </lineage>
</organism>